<dbReference type="Gene3D" id="1.20.1250.20">
    <property type="entry name" value="MFS general substrate transporter like domains"/>
    <property type="match status" value="1"/>
</dbReference>
<evidence type="ECO:0000313" key="9">
    <source>
        <dbReference type="Proteomes" id="UP000275473"/>
    </source>
</evidence>
<dbReference type="PROSITE" id="PS50850">
    <property type="entry name" value="MFS"/>
    <property type="match status" value="1"/>
</dbReference>
<feature type="transmembrane region" description="Helical" evidence="6">
    <location>
        <begin position="70"/>
        <end position="89"/>
    </location>
</feature>
<dbReference type="PANTHER" id="PTHR23504">
    <property type="entry name" value="MAJOR FACILITATOR SUPERFAMILY DOMAIN-CONTAINING PROTEIN 10"/>
    <property type="match status" value="1"/>
</dbReference>
<dbReference type="CDD" id="cd17330">
    <property type="entry name" value="MFS_SLC46_TetA_like"/>
    <property type="match status" value="1"/>
</dbReference>
<feature type="transmembrane region" description="Helical" evidence="6">
    <location>
        <begin position="157"/>
        <end position="178"/>
    </location>
</feature>
<dbReference type="GO" id="GO:0005886">
    <property type="term" value="C:plasma membrane"/>
    <property type="evidence" value="ECO:0007669"/>
    <property type="project" value="UniProtKB-SubCell"/>
</dbReference>
<dbReference type="Pfam" id="PF07690">
    <property type="entry name" value="MFS_1"/>
    <property type="match status" value="1"/>
</dbReference>
<feature type="transmembrane region" description="Helical" evidence="6">
    <location>
        <begin position="129"/>
        <end position="151"/>
    </location>
</feature>
<feature type="transmembrane region" description="Helical" evidence="6">
    <location>
        <begin position="5"/>
        <end position="26"/>
    </location>
</feature>
<comment type="caution">
    <text evidence="8">The sequence shown here is derived from an EMBL/GenBank/DDBJ whole genome shotgun (WGS) entry which is preliminary data.</text>
</comment>
<feature type="transmembrane region" description="Helical" evidence="6">
    <location>
        <begin position="241"/>
        <end position="259"/>
    </location>
</feature>
<dbReference type="EMBL" id="RIAX01000012">
    <property type="protein sequence ID" value="RNF38557.1"/>
    <property type="molecule type" value="Genomic_DNA"/>
</dbReference>
<name>A0A3M8P4H1_9BACL</name>
<accession>A0A3M8P4H1</accession>
<sequence length="393" mass="42649">MKKTILLLMSVQFFVYLGFGIIIPVLPEVIVQQGYSDIHVGGLITIYALSSFFTAPLWGRLSDKTGRKKLILVGLAGFSLSFFLFSLFLDHLVLLYLSRIVGGLFSGALYTAVTGYVADITSDEDRNKYMGFLGMSIGLGFIFGPAIGGLLGTVSLSLPFTASAVLVLLLMVYASMVLKEPKRQGEAVKRALLPKGVSTLWQYRVSYLFLFSFMVTFLLAGLESTFQLFQIEQIEITPLQLGYLFMASGFVDAAIQGGVVRRVKDGTETRWIIGAQIVTAAGLFLLPFTNSLLFAGVALSIFTAGNALARTVLVSLTSKESGGKYGTAAGMTYSMDNMGRIIGPLFFTWLLTMQAGSVYYLSGALAIASILLIIAYRNSPRTLRTTEKANTSL</sequence>
<dbReference type="PANTHER" id="PTHR23504:SF115">
    <property type="entry name" value="MULTIDRUG RESISTANCE PROTEIN 2"/>
    <property type="match status" value="1"/>
</dbReference>
<dbReference type="RefSeq" id="WP_123166257.1">
    <property type="nucleotide sequence ID" value="NZ_RIAX01000012.1"/>
</dbReference>
<dbReference type="InterPro" id="IPR020846">
    <property type="entry name" value="MFS_dom"/>
</dbReference>
<feature type="transmembrane region" description="Helical" evidence="6">
    <location>
        <begin position="358"/>
        <end position="376"/>
    </location>
</feature>
<dbReference type="InterPro" id="IPR036259">
    <property type="entry name" value="MFS_trans_sf"/>
</dbReference>
<dbReference type="InterPro" id="IPR011701">
    <property type="entry name" value="MFS"/>
</dbReference>
<proteinExistence type="predicted"/>
<organism evidence="8 9">
    <name type="scientific">Planococcus salinus</name>
    <dbReference type="NCBI Taxonomy" id="1848460"/>
    <lineage>
        <taxon>Bacteria</taxon>
        <taxon>Bacillati</taxon>
        <taxon>Bacillota</taxon>
        <taxon>Bacilli</taxon>
        <taxon>Bacillales</taxon>
        <taxon>Caryophanaceae</taxon>
        <taxon>Planococcus</taxon>
    </lineage>
</organism>
<evidence type="ECO:0000256" key="1">
    <source>
        <dbReference type="ARBA" id="ARBA00004651"/>
    </source>
</evidence>
<comment type="subcellular location">
    <subcellularLocation>
        <location evidence="1">Cell membrane</location>
        <topology evidence="1">Multi-pass membrane protein</topology>
    </subcellularLocation>
</comment>
<protein>
    <submittedName>
        <fullName evidence="8">MFS transporter</fullName>
    </submittedName>
</protein>
<dbReference type="PRINTS" id="PR01035">
    <property type="entry name" value="TCRTETA"/>
</dbReference>
<feature type="domain" description="Major facilitator superfamily (MFS) profile" evidence="7">
    <location>
        <begin position="4"/>
        <end position="381"/>
    </location>
</feature>
<evidence type="ECO:0000313" key="8">
    <source>
        <dbReference type="EMBL" id="RNF38557.1"/>
    </source>
</evidence>
<dbReference type="GO" id="GO:0022857">
    <property type="term" value="F:transmembrane transporter activity"/>
    <property type="evidence" value="ECO:0007669"/>
    <property type="project" value="InterPro"/>
</dbReference>
<keyword evidence="5 6" id="KW-0472">Membrane</keyword>
<keyword evidence="9" id="KW-1185">Reference proteome</keyword>
<dbReference type="Proteomes" id="UP000275473">
    <property type="component" value="Unassembled WGS sequence"/>
</dbReference>
<dbReference type="OrthoDB" id="9793283at2"/>
<dbReference type="AlphaFoldDB" id="A0A3M8P4H1"/>
<evidence type="ECO:0000256" key="4">
    <source>
        <dbReference type="ARBA" id="ARBA00022989"/>
    </source>
</evidence>
<feature type="transmembrane region" description="Helical" evidence="6">
    <location>
        <begin position="199"/>
        <end position="221"/>
    </location>
</feature>
<evidence type="ECO:0000256" key="3">
    <source>
        <dbReference type="ARBA" id="ARBA00022692"/>
    </source>
</evidence>
<feature type="transmembrane region" description="Helical" evidence="6">
    <location>
        <begin position="95"/>
        <end position="117"/>
    </location>
</feature>
<reference evidence="8 9" key="1">
    <citation type="journal article" date="2018" name="Int. J. Syst. Evol. Microbiol.">
        <title>Planococcus salinus sp. nov., a moderately halophilic bacterium isolated from a saline-alkali soil.</title>
        <authorList>
            <person name="Gan L."/>
        </authorList>
    </citation>
    <scope>NUCLEOTIDE SEQUENCE [LARGE SCALE GENOMIC DNA]</scope>
    <source>
        <strain evidence="8 9">LCB217</strain>
    </source>
</reference>
<keyword evidence="4 6" id="KW-1133">Transmembrane helix</keyword>
<evidence type="ECO:0000256" key="5">
    <source>
        <dbReference type="ARBA" id="ARBA00023136"/>
    </source>
</evidence>
<feature type="transmembrane region" description="Helical" evidence="6">
    <location>
        <begin position="38"/>
        <end position="58"/>
    </location>
</feature>
<gene>
    <name evidence="8" type="ORF">EEX84_13935</name>
</gene>
<keyword evidence="2" id="KW-0813">Transport</keyword>
<evidence type="ECO:0000256" key="6">
    <source>
        <dbReference type="SAM" id="Phobius"/>
    </source>
</evidence>
<evidence type="ECO:0000259" key="7">
    <source>
        <dbReference type="PROSITE" id="PS50850"/>
    </source>
</evidence>
<evidence type="ECO:0000256" key="2">
    <source>
        <dbReference type="ARBA" id="ARBA00022448"/>
    </source>
</evidence>
<keyword evidence="3 6" id="KW-0812">Transmembrane</keyword>
<dbReference type="SUPFAM" id="SSF103473">
    <property type="entry name" value="MFS general substrate transporter"/>
    <property type="match status" value="1"/>
</dbReference>
<dbReference type="InterPro" id="IPR001958">
    <property type="entry name" value="Tet-R_TetA/multi-R_MdtG-like"/>
</dbReference>